<comment type="caution">
    <text evidence="9">The sequence shown here is derived from an EMBL/GenBank/DDBJ whole genome shotgun (WGS) entry which is preliminary data.</text>
</comment>
<protein>
    <recommendedName>
        <fullName evidence="7">3-isopropylmalate dehydratase small subunit</fullName>
        <ecNumber evidence="7">4.2.1.33</ecNumber>
    </recommendedName>
    <alternativeName>
        <fullName evidence="7">Alpha-IPM isomerase</fullName>
        <shortName evidence="7">IPMI</shortName>
    </alternativeName>
    <alternativeName>
        <fullName evidence="7">Isopropylmalate isomerase</fullName>
    </alternativeName>
</protein>
<dbReference type="HAMAP" id="MF_01032">
    <property type="entry name" value="LeuD_type2"/>
    <property type="match status" value="1"/>
</dbReference>
<dbReference type="InterPro" id="IPR000573">
    <property type="entry name" value="AconitaseA/IPMdHydase_ssu_swvl"/>
</dbReference>
<dbReference type="Pfam" id="PF00694">
    <property type="entry name" value="Aconitase_C"/>
    <property type="match status" value="1"/>
</dbReference>
<dbReference type="AlphaFoldDB" id="A0A3N1UUE3"/>
<keyword evidence="7" id="KW-0432">Leucine biosynthesis</keyword>
<dbReference type="PANTHER" id="PTHR43345">
    <property type="entry name" value="3-ISOPROPYLMALATE DEHYDRATASE SMALL SUBUNIT 2-RELATED-RELATED"/>
    <property type="match status" value="1"/>
</dbReference>
<keyword evidence="7" id="KW-0100">Branched-chain amino acid biosynthesis</keyword>
<feature type="domain" description="Aconitase A/isopropylmalate dehydratase small subunit swivel" evidence="8">
    <location>
        <begin position="59"/>
        <end position="113"/>
    </location>
</feature>
<dbReference type="NCBIfam" id="TIGR02087">
    <property type="entry name" value="LEUD_arch"/>
    <property type="match status" value="1"/>
</dbReference>
<evidence type="ECO:0000256" key="4">
    <source>
        <dbReference type="ARBA" id="ARBA00009869"/>
    </source>
</evidence>
<dbReference type="CDD" id="cd01577">
    <property type="entry name" value="IPMI_Swivel"/>
    <property type="match status" value="1"/>
</dbReference>
<dbReference type="InterPro" id="IPR050075">
    <property type="entry name" value="LeuD"/>
</dbReference>
<evidence type="ECO:0000256" key="5">
    <source>
        <dbReference type="ARBA" id="ARBA00011271"/>
    </source>
</evidence>
<name>A0A3N1UUE3_9BACT</name>
<dbReference type="GO" id="GO:0003861">
    <property type="term" value="F:3-isopropylmalate dehydratase activity"/>
    <property type="evidence" value="ECO:0007669"/>
    <property type="project" value="UniProtKB-UniRule"/>
</dbReference>
<dbReference type="FunFam" id="3.20.19.10:FF:000007">
    <property type="entry name" value="Isopropylmalate/citramalate isomerase small subunit"/>
    <property type="match status" value="1"/>
</dbReference>
<dbReference type="GO" id="GO:0009098">
    <property type="term" value="P:L-leucine biosynthetic process"/>
    <property type="evidence" value="ECO:0007669"/>
    <property type="project" value="UniProtKB-UniRule"/>
</dbReference>
<proteinExistence type="inferred from homology"/>
<evidence type="ECO:0000313" key="9">
    <source>
        <dbReference type="EMBL" id="ROQ92340.1"/>
    </source>
</evidence>
<dbReference type="SUPFAM" id="SSF52016">
    <property type="entry name" value="LeuD/IlvD-like"/>
    <property type="match status" value="1"/>
</dbReference>
<gene>
    <name evidence="7" type="primary">leuD</name>
    <name evidence="9" type="ORF">EDC27_2045</name>
</gene>
<dbReference type="EC" id="4.2.1.33" evidence="7"/>
<dbReference type="PANTHER" id="PTHR43345:SF2">
    <property type="entry name" value="3-ISOPROPYLMALATE DEHYDRATASE SMALL SUBUNIT 1"/>
    <property type="match status" value="1"/>
</dbReference>
<reference evidence="9 10" key="1">
    <citation type="submission" date="2018-11" db="EMBL/GenBank/DDBJ databases">
        <title>Genomic Encyclopedia of Type Strains, Phase IV (KMG-IV): sequencing the most valuable type-strain genomes for metagenomic binning, comparative biology and taxonomic classification.</title>
        <authorList>
            <person name="Goeker M."/>
        </authorList>
    </citation>
    <scope>NUCLEOTIDE SEQUENCE [LARGE SCALE GENOMIC DNA]</scope>
    <source>
        <strain evidence="9 10">DSM 22027</strain>
    </source>
</reference>
<comment type="pathway">
    <text evidence="3 7">Amino-acid biosynthesis; L-leucine biosynthesis; L-leucine from 3-methyl-2-oxobutanoate: step 2/4.</text>
</comment>
<dbReference type="EMBL" id="RJVA01000012">
    <property type="protein sequence ID" value="ROQ92340.1"/>
    <property type="molecule type" value="Genomic_DNA"/>
</dbReference>
<keyword evidence="10" id="KW-1185">Reference proteome</keyword>
<dbReference type="InterPro" id="IPR015928">
    <property type="entry name" value="Aconitase/3IPM_dehydase_swvl"/>
</dbReference>
<dbReference type="Proteomes" id="UP000276223">
    <property type="component" value="Unassembled WGS sequence"/>
</dbReference>
<evidence type="ECO:0000256" key="6">
    <source>
        <dbReference type="ARBA" id="ARBA00023239"/>
    </source>
</evidence>
<evidence type="ECO:0000313" key="10">
    <source>
        <dbReference type="Proteomes" id="UP000276223"/>
    </source>
</evidence>
<comment type="catalytic activity">
    <reaction evidence="1 7">
        <text>(2R,3S)-3-isopropylmalate = (2S)-2-isopropylmalate</text>
        <dbReference type="Rhea" id="RHEA:32287"/>
        <dbReference type="ChEBI" id="CHEBI:1178"/>
        <dbReference type="ChEBI" id="CHEBI:35121"/>
        <dbReference type="EC" id="4.2.1.33"/>
    </reaction>
</comment>
<keyword evidence="6 7" id="KW-0456">Lyase</keyword>
<dbReference type="InterPro" id="IPR033940">
    <property type="entry name" value="IPMI_Swivel"/>
</dbReference>
<comment type="subunit">
    <text evidence="5 7">Heterodimer of LeuC and LeuD.</text>
</comment>
<dbReference type="Gene3D" id="3.20.19.10">
    <property type="entry name" value="Aconitase, domain 4"/>
    <property type="match status" value="1"/>
</dbReference>
<evidence type="ECO:0000259" key="8">
    <source>
        <dbReference type="Pfam" id="PF00694"/>
    </source>
</evidence>
<evidence type="ECO:0000256" key="2">
    <source>
        <dbReference type="ARBA" id="ARBA00002695"/>
    </source>
</evidence>
<keyword evidence="7" id="KW-0028">Amino-acid biosynthesis</keyword>
<dbReference type="UniPathway" id="UPA00048">
    <property type="reaction ID" value="UER00071"/>
</dbReference>
<evidence type="ECO:0000256" key="1">
    <source>
        <dbReference type="ARBA" id="ARBA00000491"/>
    </source>
</evidence>
<dbReference type="InterPro" id="IPR011827">
    <property type="entry name" value="LeuD_type2/HacB/DmdB"/>
</dbReference>
<sequence>MVCANECGNGMTKITGRVWLFGDDVDTDAIIPARYLNTSDPSELAKHCMEDADPLFPSKVRPGDIVVAGKNFGCGSSREHAPIALKAAGVACVIAVNFARIFYRNAFNMGLPILECADAVRDAREGDTLTVCLETGEIRNDRQGKTYRSEPVPPFMIELLQSGGLMAYVKKHHLTEL</sequence>
<comment type="function">
    <text evidence="2 7">Catalyzes the isomerization between 2-isopropylmalate and 3-isopropylmalate, via the formation of 2-isopropylmaleate.</text>
</comment>
<comment type="similarity">
    <text evidence="4 7">Belongs to the LeuD family. LeuD type 2 subfamily.</text>
</comment>
<evidence type="ECO:0000256" key="3">
    <source>
        <dbReference type="ARBA" id="ARBA00004729"/>
    </source>
</evidence>
<accession>A0A3N1UUE3</accession>
<evidence type="ECO:0000256" key="7">
    <source>
        <dbReference type="HAMAP-Rule" id="MF_01032"/>
    </source>
</evidence>
<organism evidence="9 10">
    <name type="scientific">Desulfosoma caldarium</name>
    <dbReference type="NCBI Taxonomy" id="610254"/>
    <lineage>
        <taxon>Bacteria</taxon>
        <taxon>Pseudomonadati</taxon>
        <taxon>Thermodesulfobacteriota</taxon>
        <taxon>Syntrophobacteria</taxon>
        <taxon>Syntrophobacterales</taxon>
        <taxon>Syntrophobacteraceae</taxon>
        <taxon>Desulfosoma</taxon>
    </lineage>
</organism>